<reference evidence="10 11" key="1">
    <citation type="submission" date="2014-04" db="EMBL/GenBank/DDBJ databases">
        <authorList>
            <consortium name="DOE Joint Genome Institute"/>
            <person name="Kuo A."/>
            <person name="Gay G."/>
            <person name="Dore J."/>
            <person name="Kohler A."/>
            <person name="Nagy L.G."/>
            <person name="Floudas D."/>
            <person name="Copeland A."/>
            <person name="Barry K.W."/>
            <person name="Cichocki N."/>
            <person name="Veneault-Fourrey C."/>
            <person name="LaButti K."/>
            <person name="Lindquist E.A."/>
            <person name="Lipzen A."/>
            <person name="Lundell T."/>
            <person name="Morin E."/>
            <person name="Murat C."/>
            <person name="Sun H."/>
            <person name="Tunlid A."/>
            <person name="Henrissat B."/>
            <person name="Grigoriev I.V."/>
            <person name="Hibbett D.S."/>
            <person name="Martin F."/>
            <person name="Nordberg H.P."/>
            <person name="Cantor M.N."/>
            <person name="Hua S.X."/>
        </authorList>
    </citation>
    <scope>NUCLEOTIDE SEQUENCE [LARGE SCALE GENOMIC DNA]</scope>
    <source>
        <strain evidence="11">h7</strain>
    </source>
</reference>
<evidence type="ECO:0000259" key="9">
    <source>
        <dbReference type="PROSITE" id="PS50979"/>
    </source>
</evidence>
<dbReference type="Proteomes" id="UP000053424">
    <property type="component" value="Unassembled WGS sequence"/>
</dbReference>
<protein>
    <recommendedName>
        <fullName evidence="12">ATP-grasp domain-containing protein</fullName>
    </recommendedName>
</protein>
<evidence type="ECO:0000256" key="3">
    <source>
        <dbReference type="ARBA" id="ARBA00022741"/>
    </source>
</evidence>
<evidence type="ECO:0000256" key="6">
    <source>
        <dbReference type="PROSITE-ProRule" id="PRU00409"/>
    </source>
</evidence>
<evidence type="ECO:0000256" key="5">
    <source>
        <dbReference type="ARBA" id="ARBA00023267"/>
    </source>
</evidence>
<dbReference type="PROSITE" id="PS00188">
    <property type="entry name" value="BIOTIN"/>
    <property type="match status" value="1"/>
</dbReference>
<dbReference type="GO" id="GO:0046872">
    <property type="term" value="F:metal ion binding"/>
    <property type="evidence" value="ECO:0007669"/>
    <property type="project" value="InterPro"/>
</dbReference>
<accession>A0A0C3BX89</accession>
<dbReference type="InterPro" id="IPR001882">
    <property type="entry name" value="Biotin_BS"/>
</dbReference>
<evidence type="ECO:0000313" key="10">
    <source>
        <dbReference type="EMBL" id="KIM36649.1"/>
    </source>
</evidence>
<dbReference type="InterPro" id="IPR005482">
    <property type="entry name" value="Biotin_COase_C"/>
</dbReference>
<dbReference type="InterPro" id="IPR011054">
    <property type="entry name" value="Rudment_hybrid_motif"/>
</dbReference>
<dbReference type="FunFam" id="3.30.1490.20:FF:000003">
    <property type="entry name" value="acetyl-CoA carboxylase isoform X1"/>
    <property type="match status" value="1"/>
</dbReference>
<dbReference type="PROSITE" id="PS50975">
    <property type="entry name" value="ATP_GRASP"/>
    <property type="match status" value="1"/>
</dbReference>
<proteinExistence type="predicted"/>
<keyword evidence="5" id="KW-0092">Biotin</keyword>
<dbReference type="SMART" id="SM00878">
    <property type="entry name" value="Biotin_carb_C"/>
    <property type="match status" value="1"/>
</dbReference>
<dbReference type="SUPFAM" id="SSF51246">
    <property type="entry name" value="Rudiment single hybrid motif"/>
    <property type="match status" value="1"/>
</dbReference>
<dbReference type="SUPFAM" id="SSF56059">
    <property type="entry name" value="Glutathione synthetase ATP-binding domain-like"/>
    <property type="match status" value="1"/>
</dbReference>
<dbReference type="GO" id="GO:0005524">
    <property type="term" value="F:ATP binding"/>
    <property type="evidence" value="ECO:0007669"/>
    <property type="project" value="UniProtKB-UniRule"/>
</dbReference>
<evidence type="ECO:0000256" key="7">
    <source>
        <dbReference type="SAM" id="MobiDB-lite"/>
    </source>
</evidence>
<evidence type="ECO:0000313" key="11">
    <source>
        <dbReference type="Proteomes" id="UP000053424"/>
    </source>
</evidence>
<dbReference type="SUPFAM" id="SSF52440">
    <property type="entry name" value="PreATP-grasp domain"/>
    <property type="match status" value="1"/>
</dbReference>
<evidence type="ECO:0000256" key="4">
    <source>
        <dbReference type="ARBA" id="ARBA00022840"/>
    </source>
</evidence>
<gene>
    <name evidence="10" type="ORF">M413DRAFT_448991</name>
</gene>
<dbReference type="PANTHER" id="PTHR45007">
    <property type="entry name" value="CARBOXYLASE, PUTATIVE (AFU_ORTHOLOGUE AFUA_5G07570)-RELATED"/>
    <property type="match status" value="1"/>
</dbReference>
<dbReference type="PROSITE" id="PS50979">
    <property type="entry name" value="BC"/>
    <property type="match status" value="1"/>
</dbReference>
<dbReference type="Pfam" id="PF00364">
    <property type="entry name" value="Biotin_lipoyl"/>
    <property type="match status" value="1"/>
</dbReference>
<dbReference type="Pfam" id="PF02785">
    <property type="entry name" value="Biotin_carb_C"/>
    <property type="match status" value="1"/>
</dbReference>
<dbReference type="Pfam" id="PF00289">
    <property type="entry name" value="Biotin_carb_N"/>
    <property type="match status" value="1"/>
</dbReference>
<evidence type="ECO:0008006" key="12">
    <source>
        <dbReference type="Google" id="ProtNLM"/>
    </source>
</evidence>
<dbReference type="GO" id="GO:0016874">
    <property type="term" value="F:ligase activity"/>
    <property type="evidence" value="ECO:0007669"/>
    <property type="project" value="UniProtKB-KW"/>
</dbReference>
<comment type="cofactor">
    <cofactor evidence="1">
        <name>biotin</name>
        <dbReference type="ChEBI" id="CHEBI:57586"/>
    </cofactor>
</comment>
<keyword evidence="11" id="KW-1185">Reference proteome</keyword>
<dbReference type="OrthoDB" id="196847at2759"/>
<dbReference type="InterPro" id="IPR000089">
    <property type="entry name" value="Biotin_lipoyl"/>
</dbReference>
<dbReference type="PANTHER" id="PTHR45007:SF1">
    <property type="entry name" value="CARBOXYLASE, PUTATIVE (AFU_ORTHOLOGUE AFUA_5G07570)-RELATED"/>
    <property type="match status" value="1"/>
</dbReference>
<dbReference type="CDD" id="cd06850">
    <property type="entry name" value="biotinyl_domain"/>
    <property type="match status" value="1"/>
</dbReference>
<dbReference type="STRING" id="686832.A0A0C3BX89"/>
<dbReference type="PROSITE" id="PS00867">
    <property type="entry name" value="CPSASE_2"/>
    <property type="match status" value="1"/>
</dbReference>
<evidence type="ECO:0000259" key="8">
    <source>
        <dbReference type="PROSITE" id="PS50975"/>
    </source>
</evidence>
<name>A0A0C3BX89_HEBCY</name>
<dbReference type="InterPro" id="IPR005481">
    <property type="entry name" value="BC-like_N"/>
</dbReference>
<dbReference type="AlphaFoldDB" id="A0A0C3BX89"/>
<evidence type="ECO:0000256" key="1">
    <source>
        <dbReference type="ARBA" id="ARBA00001953"/>
    </source>
</evidence>
<dbReference type="InterPro" id="IPR005479">
    <property type="entry name" value="CPAse_ATP-bd"/>
</dbReference>
<organism evidence="10 11">
    <name type="scientific">Hebeloma cylindrosporum</name>
    <dbReference type="NCBI Taxonomy" id="76867"/>
    <lineage>
        <taxon>Eukaryota</taxon>
        <taxon>Fungi</taxon>
        <taxon>Dikarya</taxon>
        <taxon>Basidiomycota</taxon>
        <taxon>Agaricomycotina</taxon>
        <taxon>Agaricomycetes</taxon>
        <taxon>Agaricomycetidae</taxon>
        <taxon>Agaricales</taxon>
        <taxon>Agaricineae</taxon>
        <taxon>Hymenogastraceae</taxon>
        <taxon>Hebeloma</taxon>
    </lineage>
</organism>
<dbReference type="Gene3D" id="2.40.50.100">
    <property type="match status" value="1"/>
</dbReference>
<dbReference type="EMBL" id="KN831803">
    <property type="protein sequence ID" value="KIM36649.1"/>
    <property type="molecule type" value="Genomic_DNA"/>
</dbReference>
<feature type="domain" description="Biotin carboxylation" evidence="9">
    <location>
        <begin position="1"/>
        <end position="454"/>
    </location>
</feature>
<dbReference type="InterPro" id="IPR011761">
    <property type="entry name" value="ATP-grasp"/>
</dbReference>
<dbReference type="Gene3D" id="3.30.470.20">
    <property type="entry name" value="ATP-grasp fold, B domain"/>
    <property type="match status" value="1"/>
</dbReference>
<keyword evidence="3 6" id="KW-0547">Nucleotide-binding</keyword>
<dbReference type="Pfam" id="PF02786">
    <property type="entry name" value="CPSase_L_D2"/>
    <property type="match status" value="1"/>
</dbReference>
<dbReference type="InterPro" id="IPR011053">
    <property type="entry name" value="Single_hybrid_motif"/>
</dbReference>
<keyword evidence="4 6" id="KW-0067">ATP-binding</keyword>
<dbReference type="InterPro" id="IPR016185">
    <property type="entry name" value="PreATP-grasp_dom_sf"/>
</dbReference>
<sequence length="661" mass="70304">MPKVLVANRGEIAIRILRSAAELGWKTVAVYTENDSSHASFAEEAVKLDSVADFLDVDAIVKVAAKTECTHIHPGYGFLSESPALPLALAATSSIVFVGPSPDALKISSDKMLSRDLASSLGVNIAAGIRVSSAADVKNFANDIGFPIMIKALDGGGGRGIRIVESEGGVEEAFKRCLGESPSKQIFAEKALTGPGWKHIEVQIIGDGTNVNHLWERECSVQRRFQKIVESAPSRLPRAAIQPLLDSSLKIASHLKYRGLGTFEYLVNTQTQDWVFLEINPRVQVEHTITEEICDTDLVRAQLLLFTPNATLASVQLSAQPPLPSSYSIQLRLTAEDPARGFQLSPGPLDSGDLSWPAGRGVRVDTWLTNGPYAHNGVVDGEWEVGTDFDSLLAKVIVRGRTFEEATAKARRALRELNIGGGVKTNLSVLAGVIEHPDWAAGTIDTLWLERNAPGILELGNTASASSGDRRGQSRAKPTESATSSSFAGNGILLQPGTLFNLSLSGLSSSSSATPSTPSSKHSLTLLSISQNAFPSSLSGTLQTSFSPMPLEFSLNQSTSAAVSSGTFEFADLNNAEHIPSPMTGKVVELHPALAVDAGPQQRQVRKGEPLLIVSVMKMENVISAPFDGPVERIGKGVKVGVVLGEGMLICVLGKVVPSRL</sequence>
<feature type="domain" description="ATP-grasp" evidence="8">
    <location>
        <begin position="115"/>
        <end position="307"/>
    </location>
</feature>
<feature type="region of interest" description="Disordered" evidence="7">
    <location>
        <begin position="460"/>
        <end position="489"/>
    </location>
</feature>
<keyword evidence="2" id="KW-0436">Ligase</keyword>
<reference evidence="11" key="2">
    <citation type="submission" date="2015-01" db="EMBL/GenBank/DDBJ databases">
        <title>Evolutionary Origins and Diversification of the Mycorrhizal Mutualists.</title>
        <authorList>
            <consortium name="DOE Joint Genome Institute"/>
            <consortium name="Mycorrhizal Genomics Consortium"/>
            <person name="Kohler A."/>
            <person name="Kuo A."/>
            <person name="Nagy L.G."/>
            <person name="Floudas D."/>
            <person name="Copeland A."/>
            <person name="Barry K.W."/>
            <person name="Cichocki N."/>
            <person name="Veneault-Fourrey C."/>
            <person name="LaButti K."/>
            <person name="Lindquist E.A."/>
            <person name="Lipzen A."/>
            <person name="Lundell T."/>
            <person name="Morin E."/>
            <person name="Murat C."/>
            <person name="Riley R."/>
            <person name="Ohm R."/>
            <person name="Sun H."/>
            <person name="Tunlid A."/>
            <person name="Henrissat B."/>
            <person name="Grigoriev I.V."/>
            <person name="Hibbett D.S."/>
            <person name="Martin F."/>
        </authorList>
    </citation>
    <scope>NUCLEOTIDE SEQUENCE [LARGE SCALE GENOMIC DNA]</scope>
    <source>
        <strain evidence="11">h7</strain>
    </source>
</reference>
<dbReference type="SUPFAM" id="SSF51230">
    <property type="entry name" value="Single hybrid motif"/>
    <property type="match status" value="1"/>
</dbReference>
<evidence type="ECO:0000256" key="2">
    <source>
        <dbReference type="ARBA" id="ARBA00022598"/>
    </source>
</evidence>
<dbReference type="InterPro" id="IPR011764">
    <property type="entry name" value="Biotin_carboxylation_dom"/>
</dbReference>
<dbReference type="HOGENOM" id="CLU_000395_3_2_1"/>